<dbReference type="PANTHER" id="PTHR12547">
    <property type="entry name" value="CCCH ZINC FINGER/TIS11-RELATED"/>
    <property type="match status" value="1"/>
</dbReference>
<evidence type="ECO:0000256" key="4">
    <source>
        <dbReference type="ARBA" id="ARBA00022833"/>
    </source>
</evidence>
<organism evidence="7 8">
    <name type="scientific">Forsythia ovata</name>
    <dbReference type="NCBI Taxonomy" id="205694"/>
    <lineage>
        <taxon>Eukaryota</taxon>
        <taxon>Viridiplantae</taxon>
        <taxon>Streptophyta</taxon>
        <taxon>Embryophyta</taxon>
        <taxon>Tracheophyta</taxon>
        <taxon>Spermatophyta</taxon>
        <taxon>Magnoliopsida</taxon>
        <taxon>eudicotyledons</taxon>
        <taxon>Gunneridae</taxon>
        <taxon>Pentapetalae</taxon>
        <taxon>asterids</taxon>
        <taxon>lamiids</taxon>
        <taxon>Lamiales</taxon>
        <taxon>Oleaceae</taxon>
        <taxon>Forsythieae</taxon>
        <taxon>Forsythia</taxon>
    </lineage>
</organism>
<dbReference type="Pfam" id="PF00642">
    <property type="entry name" value="zf-CCCH"/>
    <property type="match status" value="2"/>
</dbReference>
<comment type="caution">
    <text evidence="7">The sequence shown here is derived from an EMBL/GenBank/DDBJ whole genome shotgun (WGS) entry which is preliminary data.</text>
</comment>
<gene>
    <name evidence="7" type="ORF">Fot_55533</name>
</gene>
<feature type="zinc finger region" description="C3H1-type" evidence="5">
    <location>
        <begin position="111"/>
        <end position="139"/>
    </location>
</feature>
<dbReference type="Proteomes" id="UP001604277">
    <property type="component" value="Unassembled WGS sequence"/>
</dbReference>
<keyword evidence="8" id="KW-1185">Reference proteome</keyword>
<accession>A0ABD1P511</accession>
<dbReference type="PROSITE" id="PS50103">
    <property type="entry name" value="ZF_C3H1"/>
    <property type="match status" value="3"/>
</dbReference>
<evidence type="ECO:0000256" key="2">
    <source>
        <dbReference type="ARBA" id="ARBA00022737"/>
    </source>
</evidence>
<dbReference type="Gene3D" id="4.10.1000.10">
    <property type="entry name" value="Zinc finger, CCCH-type"/>
    <property type="match status" value="3"/>
</dbReference>
<evidence type="ECO:0000313" key="7">
    <source>
        <dbReference type="EMBL" id="KAL2458744.1"/>
    </source>
</evidence>
<dbReference type="GO" id="GO:0008270">
    <property type="term" value="F:zinc ion binding"/>
    <property type="evidence" value="ECO:0007669"/>
    <property type="project" value="UniProtKB-KW"/>
</dbReference>
<dbReference type="SUPFAM" id="SSF90229">
    <property type="entry name" value="CCCH zinc finger"/>
    <property type="match status" value="3"/>
</dbReference>
<dbReference type="AlphaFoldDB" id="A0ABD1P511"/>
<feature type="domain" description="C3H1-type" evidence="6">
    <location>
        <begin position="173"/>
        <end position="201"/>
    </location>
</feature>
<dbReference type="InterPro" id="IPR045877">
    <property type="entry name" value="ZFP36-like"/>
</dbReference>
<proteinExistence type="predicted"/>
<keyword evidence="2" id="KW-0677">Repeat</keyword>
<evidence type="ECO:0000256" key="1">
    <source>
        <dbReference type="ARBA" id="ARBA00022723"/>
    </source>
</evidence>
<keyword evidence="4 5" id="KW-0862">Zinc</keyword>
<dbReference type="InterPro" id="IPR000571">
    <property type="entry name" value="Znf_CCCH"/>
</dbReference>
<name>A0ABD1P511_9LAMI</name>
<dbReference type="EMBL" id="JBFOLJ010000027">
    <property type="protein sequence ID" value="KAL2458744.1"/>
    <property type="molecule type" value="Genomic_DNA"/>
</dbReference>
<evidence type="ECO:0000256" key="3">
    <source>
        <dbReference type="ARBA" id="ARBA00022771"/>
    </source>
</evidence>
<evidence type="ECO:0000259" key="6">
    <source>
        <dbReference type="PROSITE" id="PS50103"/>
    </source>
</evidence>
<feature type="zinc finger region" description="C3H1-type" evidence="5">
    <location>
        <begin position="65"/>
        <end position="92"/>
    </location>
</feature>
<evidence type="ECO:0000313" key="8">
    <source>
        <dbReference type="Proteomes" id="UP001604277"/>
    </source>
</evidence>
<keyword evidence="3 5" id="KW-0863">Zinc-finger</keyword>
<dbReference type="PANTHER" id="PTHR12547:SF162">
    <property type="entry name" value="ZINC FINGER CCCH DOMAIN-CONTAINING PROTEIN 15"/>
    <property type="match status" value="1"/>
</dbReference>
<feature type="zinc finger region" description="C3H1-type" evidence="5">
    <location>
        <begin position="173"/>
        <end position="201"/>
    </location>
</feature>
<dbReference type="InterPro" id="IPR036855">
    <property type="entry name" value="Znf_CCCH_sf"/>
</dbReference>
<sequence>MESVNANDTRIVTPCAESGGNETSYQQFSIQSNAEFGHFNKPRFSETMRNPRVSLAINRSKLDIPFKSEMCLLFQRGKCYYGDNCHYAHGTSEIRNPSFRGLENGYQRNIMNKSKRCYRFSSGKDCPYGDKCQFLHDRVGEYRESSAISIVREADQIECKSLNVGQDYQRGNSRKTKLCNKWEMYGSCHHGVNCLYAHGQAELQRPGSIAELEIADGSNAKVVVMQSNDSASSKTGNKTAHLLRLRGKSCFMKWNVETIGGIYADWIEG</sequence>
<reference evidence="8" key="1">
    <citation type="submission" date="2024-07" db="EMBL/GenBank/DDBJ databases">
        <title>Two chromosome-level genome assemblies of Korean endemic species Abeliophyllum distichum and Forsythia ovata (Oleaceae).</title>
        <authorList>
            <person name="Jang H."/>
        </authorList>
    </citation>
    <scope>NUCLEOTIDE SEQUENCE [LARGE SCALE GENOMIC DNA]</scope>
</reference>
<keyword evidence="1 5" id="KW-0479">Metal-binding</keyword>
<evidence type="ECO:0000256" key="5">
    <source>
        <dbReference type="PROSITE-ProRule" id="PRU00723"/>
    </source>
</evidence>
<feature type="domain" description="C3H1-type" evidence="6">
    <location>
        <begin position="65"/>
        <end position="92"/>
    </location>
</feature>
<dbReference type="SMART" id="SM00356">
    <property type="entry name" value="ZnF_C3H1"/>
    <property type="match status" value="3"/>
</dbReference>
<feature type="domain" description="C3H1-type" evidence="6">
    <location>
        <begin position="111"/>
        <end position="139"/>
    </location>
</feature>
<protein>
    <submittedName>
        <fullName evidence="7">Zinc finger CCCH domain-containing protein 39</fullName>
    </submittedName>
</protein>